<organism evidence="3 4">
    <name type="scientific">Hymenobacter antarcticus</name>
    <dbReference type="NCBI Taxonomy" id="486270"/>
    <lineage>
        <taxon>Bacteria</taxon>
        <taxon>Pseudomonadati</taxon>
        <taxon>Bacteroidota</taxon>
        <taxon>Cytophagia</taxon>
        <taxon>Cytophagales</taxon>
        <taxon>Hymenobacteraceae</taxon>
        <taxon>Hymenobacter</taxon>
    </lineage>
</organism>
<keyword evidence="1" id="KW-0175">Coiled coil</keyword>
<accession>A0ABP7Q6Z8</accession>
<reference evidence="4" key="1">
    <citation type="journal article" date="2019" name="Int. J. Syst. Evol. Microbiol.">
        <title>The Global Catalogue of Microorganisms (GCM) 10K type strain sequencing project: providing services to taxonomists for standard genome sequencing and annotation.</title>
        <authorList>
            <consortium name="The Broad Institute Genomics Platform"/>
            <consortium name="The Broad Institute Genome Sequencing Center for Infectious Disease"/>
            <person name="Wu L."/>
            <person name="Ma J."/>
        </authorList>
    </citation>
    <scope>NUCLEOTIDE SEQUENCE [LARGE SCALE GENOMIC DNA]</scope>
    <source>
        <strain evidence="4">JCM 17217</strain>
    </source>
</reference>
<evidence type="ECO:0000259" key="2">
    <source>
        <dbReference type="PROSITE" id="PS51688"/>
    </source>
</evidence>
<comment type="caution">
    <text evidence="3">The sequence shown here is derived from an EMBL/GenBank/DDBJ whole genome shotgun (WGS) entry which is preliminary data.</text>
</comment>
<dbReference type="EMBL" id="BAABDI010000014">
    <property type="protein sequence ID" value="GAA3977019.1"/>
    <property type="molecule type" value="Genomic_DNA"/>
</dbReference>
<dbReference type="PROSITE" id="PS51688">
    <property type="entry name" value="ICA"/>
    <property type="match status" value="1"/>
</dbReference>
<sequence length="572" mass="58668">MAGKRARFLSLTPESIFHFFFMRPLYKLLLGLTGLTLIGGHTAHAQQGIGTGTTPPRTTLDVNGPTAAYETTATLSGANPTYQVPAVGQVQLSGTPTGTIGLTTAAAVPGQRLVVYNNTGVPATLNSQLIPAAQAVEFLYSASGWRASAGGGNGVAANNGLSKTGNTVQLGGPLTQATTVTNNGMPLTIDGSGGSTTFTSGGNVGIGTAAGEAAEKLEVNGNIRLGSEPAVATVGPGNYLEFGGNGVNTDVIGLARFNTAVGSAASNNSELRLVLGDDVVAANSSSADRFVLGTTTAASGPGQVNSGTFTPRFFVYSNGSVGIGGDASPAHILNVTGAVQISGRTTCNDGVSIRTNGQPTMEITSTRLNLGNVGANSLGNFYYNSNVGVGNENHVFGGNVVPDADGAKDLGTINSRWGTVYAANGIIQTSDRRLKTNIENLTYGLKDVLKMRPVAYNWKAQPTTNHMVGFIAQEMEQIVPEAVAAPKAAGEHYGMKYTELIPVLTKAIQEQQAQIEALKTANAKLTSANATLQTSLDGKASASTVDALQAALQTLRGEMQTLQAAGTTARSK</sequence>
<dbReference type="Pfam" id="PF13884">
    <property type="entry name" value="Peptidase_S74"/>
    <property type="match status" value="1"/>
</dbReference>
<dbReference type="InterPro" id="IPR036388">
    <property type="entry name" value="WH-like_DNA-bd_sf"/>
</dbReference>
<feature type="domain" description="Peptidase S74" evidence="2">
    <location>
        <begin position="430"/>
        <end position="522"/>
    </location>
</feature>
<dbReference type="Proteomes" id="UP001501556">
    <property type="component" value="Unassembled WGS sequence"/>
</dbReference>
<feature type="coiled-coil region" evidence="1">
    <location>
        <begin position="508"/>
        <end position="565"/>
    </location>
</feature>
<gene>
    <name evidence="3" type="ORF">GCM10022407_22990</name>
</gene>
<dbReference type="InterPro" id="IPR030392">
    <property type="entry name" value="S74_ICA"/>
</dbReference>
<proteinExistence type="predicted"/>
<evidence type="ECO:0000256" key="1">
    <source>
        <dbReference type="SAM" id="Coils"/>
    </source>
</evidence>
<name>A0ABP7Q6Z8_9BACT</name>
<evidence type="ECO:0000313" key="4">
    <source>
        <dbReference type="Proteomes" id="UP001501556"/>
    </source>
</evidence>
<evidence type="ECO:0000313" key="3">
    <source>
        <dbReference type="EMBL" id="GAA3977019.1"/>
    </source>
</evidence>
<keyword evidence="4" id="KW-1185">Reference proteome</keyword>
<protein>
    <recommendedName>
        <fullName evidence="2">Peptidase S74 domain-containing protein</fullName>
    </recommendedName>
</protein>
<dbReference type="Gene3D" id="1.10.10.10">
    <property type="entry name" value="Winged helix-like DNA-binding domain superfamily/Winged helix DNA-binding domain"/>
    <property type="match status" value="1"/>
</dbReference>